<accession>A0A8E0VHP2</accession>
<dbReference type="AlphaFoldDB" id="A0A8E0VHP2"/>
<name>A0A8E0VHP2_9TREM</name>
<organism evidence="1 2">
    <name type="scientific">Fasciolopsis buskii</name>
    <dbReference type="NCBI Taxonomy" id="27845"/>
    <lineage>
        <taxon>Eukaryota</taxon>
        <taxon>Metazoa</taxon>
        <taxon>Spiralia</taxon>
        <taxon>Lophotrochozoa</taxon>
        <taxon>Platyhelminthes</taxon>
        <taxon>Trematoda</taxon>
        <taxon>Digenea</taxon>
        <taxon>Plagiorchiida</taxon>
        <taxon>Echinostomata</taxon>
        <taxon>Echinostomatoidea</taxon>
        <taxon>Fasciolidae</taxon>
        <taxon>Fasciolopsis</taxon>
    </lineage>
</organism>
<dbReference type="OrthoDB" id="6258677at2759"/>
<sequence>MFLGTPDATELLALSGQSRLYLHLRHQHSVKPSNHPECLLLKNDMSYPDFPGTLEEEAVIFRKHGLPLLALPSGCTTEELQAVCLNAFIDFSMVPTTGSYFSFTPHSKERNDLLSQNVLWYSHENIEWS</sequence>
<evidence type="ECO:0000313" key="2">
    <source>
        <dbReference type="Proteomes" id="UP000728185"/>
    </source>
</evidence>
<evidence type="ECO:0000313" key="1">
    <source>
        <dbReference type="EMBL" id="KAA0190156.1"/>
    </source>
</evidence>
<protein>
    <submittedName>
        <fullName evidence="1">Uncharacterized protein</fullName>
    </submittedName>
</protein>
<keyword evidence="2" id="KW-1185">Reference proteome</keyword>
<reference evidence="1" key="1">
    <citation type="submission" date="2019-05" db="EMBL/GenBank/DDBJ databases">
        <title>Annotation for the trematode Fasciolopsis buski.</title>
        <authorList>
            <person name="Choi Y.-J."/>
        </authorList>
    </citation>
    <scope>NUCLEOTIDE SEQUENCE</scope>
    <source>
        <strain evidence="1">HT</strain>
        <tissue evidence="1">Whole worm</tissue>
    </source>
</reference>
<gene>
    <name evidence="1" type="ORF">FBUS_11328</name>
</gene>
<dbReference type="Proteomes" id="UP000728185">
    <property type="component" value="Unassembled WGS sequence"/>
</dbReference>
<proteinExistence type="predicted"/>
<comment type="caution">
    <text evidence="1">The sequence shown here is derived from an EMBL/GenBank/DDBJ whole genome shotgun (WGS) entry which is preliminary data.</text>
</comment>
<dbReference type="EMBL" id="LUCM01007326">
    <property type="protein sequence ID" value="KAA0190156.1"/>
    <property type="molecule type" value="Genomic_DNA"/>
</dbReference>